<keyword evidence="1" id="KW-1133">Transmembrane helix</keyword>
<dbReference type="InterPro" id="IPR019099">
    <property type="entry name" value="Uncharacterised_PGPGW_TM"/>
</dbReference>
<gene>
    <name evidence="2" type="ORF">ACH46_04880</name>
</gene>
<reference evidence="2 3" key="2">
    <citation type="journal article" date="2017" name="Int. J. Syst. Evol. Microbiol.">
        <title>Gordonia phthalatica sp. nov., a di-n-butyl phthalate-degrading bacterium isolated from activated sludge.</title>
        <authorList>
            <person name="Jin D."/>
            <person name="Kong X."/>
            <person name="Jia M."/>
            <person name="Yu X."/>
            <person name="Wang X."/>
            <person name="Zhuang X."/>
            <person name="Deng Y."/>
            <person name="Bai Z."/>
        </authorList>
    </citation>
    <scope>NUCLEOTIDE SEQUENCE [LARGE SCALE GENOMIC DNA]</scope>
    <source>
        <strain evidence="2 3">QH-11</strain>
    </source>
</reference>
<evidence type="ECO:0000256" key="1">
    <source>
        <dbReference type="SAM" id="Phobius"/>
    </source>
</evidence>
<dbReference type="AlphaFoldDB" id="A0A0N9MMJ5"/>
<reference evidence="3" key="1">
    <citation type="submission" date="2015-06" db="EMBL/GenBank/DDBJ databases">
        <title>Complete genome sequence and metabolic analysis of phthalate degradation pathway in Gordonia sp. QH-11.</title>
        <authorList>
            <person name="Jin D."/>
            <person name="Kong X."/>
            <person name="Bai Z."/>
        </authorList>
    </citation>
    <scope>NUCLEOTIDE SEQUENCE [LARGE SCALE GENOMIC DNA]</scope>
    <source>
        <strain evidence="3">QH-11</strain>
    </source>
</reference>
<evidence type="ECO:0000313" key="2">
    <source>
        <dbReference type="EMBL" id="ALG83969.1"/>
    </source>
</evidence>
<feature type="transmembrane region" description="Helical" evidence="1">
    <location>
        <begin position="53"/>
        <end position="72"/>
    </location>
</feature>
<keyword evidence="3" id="KW-1185">Reference proteome</keyword>
<organism evidence="2 3">
    <name type="scientific">Gordonia phthalatica</name>
    <dbReference type="NCBI Taxonomy" id="1136941"/>
    <lineage>
        <taxon>Bacteria</taxon>
        <taxon>Bacillati</taxon>
        <taxon>Actinomycetota</taxon>
        <taxon>Actinomycetes</taxon>
        <taxon>Mycobacteriales</taxon>
        <taxon>Gordoniaceae</taxon>
        <taxon>Gordonia</taxon>
    </lineage>
</organism>
<keyword evidence="1" id="KW-0472">Membrane</keyword>
<protein>
    <submittedName>
        <fullName evidence="2">3-hydroxyacyl-CoA dehydrogenase</fullName>
    </submittedName>
</protein>
<sequence length="138" mass="15372">MPTTLDRFKNLGAAYHRVRHETKYGWVLRYVTIVVGFLVTAVGVITIPYPGPGWAIVFLGLLILSQELEWAAKLRHRIMRLLNDFYAKYIDGNRLAQAALASGTCAIVLGTLWVTGAANVAQHWVGLDYGWLKSPLFG</sequence>
<feature type="transmembrane region" description="Helical" evidence="1">
    <location>
        <begin position="27"/>
        <end position="47"/>
    </location>
</feature>
<dbReference type="NCBIfam" id="TIGR02611">
    <property type="entry name" value="TIGR02611 family protein"/>
    <property type="match status" value="1"/>
</dbReference>
<dbReference type="Proteomes" id="UP000063789">
    <property type="component" value="Chromosome"/>
</dbReference>
<keyword evidence="1" id="KW-0812">Transmembrane</keyword>
<dbReference type="InterPro" id="IPR013434">
    <property type="entry name" value="CHP02611"/>
</dbReference>
<name>A0A0N9MMJ5_9ACTN</name>
<dbReference type="RefSeq" id="WP_062391934.1">
    <property type="nucleotide sequence ID" value="NZ_CP011853.1"/>
</dbReference>
<dbReference type="STRING" id="1136941.ACH46_04880"/>
<dbReference type="PATRIC" id="fig|1136941.3.peg.995"/>
<dbReference type="EMBL" id="CP011853">
    <property type="protein sequence ID" value="ALG83969.1"/>
    <property type="molecule type" value="Genomic_DNA"/>
</dbReference>
<proteinExistence type="predicted"/>
<evidence type="ECO:0000313" key="3">
    <source>
        <dbReference type="Proteomes" id="UP000063789"/>
    </source>
</evidence>
<dbReference type="OrthoDB" id="3295542at2"/>
<accession>A0A0N9MMJ5</accession>
<dbReference type="Pfam" id="PF09656">
    <property type="entry name" value="PGPGW"/>
    <property type="match status" value="1"/>
</dbReference>
<dbReference type="KEGG" id="goq:ACH46_04880"/>